<dbReference type="RefSeq" id="WP_235904056.1">
    <property type="nucleotide sequence ID" value="NZ_FNBI01000004.1"/>
</dbReference>
<name>A0A1G7MP77_9SPHN</name>
<dbReference type="NCBIfam" id="TIGR01782">
    <property type="entry name" value="TonB-Xanth-Caul"/>
    <property type="match status" value="1"/>
</dbReference>
<protein>
    <submittedName>
        <fullName evidence="9">TonB-dependent receptor</fullName>
    </submittedName>
</protein>
<dbReference type="InterPro" id="IPR036942">
    <property type="entry name" value="Beta-barrel_TonB_sf"/>
</dbReference>
<evidence type="ECO:0000256" key="2">
    <source>
        <dbReference type="ARBA" id="ARBA00023136"/>
    </source>
</evidence>
<evidence type="ECO:0000256" key="5">
    <source>
        <dbReference type="SAM" id="MobiDB-lite"/>
    </source>
</evidence>
<dbReference type="Gene3D" id="2.170.130.10">
    <property type="entry name" value="TonB-dependent receptor, plug domain"/>
    <property type="match status" value="1"/>
</dbReference>
<proteinExistence type="inferred from homology"/>
<keyword evidence="2 4" id="KW-0472">Membrane</keyword>
<gene>
    <name evidence="9" type="ORF">SAMN05216557_104272</name>
</gene>
<evidence type="ECO:0000259" key="7">
    <source>
        <dbReference type="Pfam" id="PF00593"/>
    </source>
</evidence>
<evidence type="ECO:0000256" key="1">
    <source>
        <dbReference type="ARBA" id="ARBA00004442"/>
    </source>
</evidence>
<dbReference type="InterPro" id="IPR037066">
    <property type="entry name" value="Plug_dom_sf"/>
</dbReference>
<dbReference type="GO" id="GO:0009279">
    <property type="term" value="C:cell outer membrane"/>
    <property type="evidence" value="ECO:0007669"/>
    <property type="project" value="UniProtKB-SubCell"/>
</dbReference>
<dbReference type="EMBL" id="FNBI01000004">
    <property type="protein sequence ID" value="SDF63484.1"/>
    <property type="molecule type" value="Genomic_DNA"/>
</dbReference>
<dbReference type="SUPFAM" id="SSF56935">
    <property type="entry name" value="Porins"/>
    <property type="match status" value="1"/>
</dbReference>
<dbReference type="InterPro" id="IPR000531">
    <property type="entry name" value="Beta-barrel_TonB"/>
</dbReference>
<comment type="similarity">
    <text evidence="4">Belongs to the TonB-dependent receptor family.</text>
</comment>
<dbReference type="AlphaFoldDB" id="A0A1G7MP77"/>
<keyword evidence="3" id="KW-0998">Cell outer membrane</keyword>
<dbReference type="PANTHER" id="PTHR40980">
    <property type="entry name" value="PLUG DOMAIN-CONTAINING PROTEIN"/>
    <property type="match status" value="1"/>
</dbReference>
<dbReference type="Pfam" id="PF07715">
    <property type="entry name" value="Plug"/>
    <property type="match status" value="1"/>
</dbReference>
<organism evidence="9 10">
    <name type="scientific">Sphingomonas carotinifaciens</name>
    <dbReference type="NCBI Taxonomy" id="1166323"/>
    <lineage>
        <taxon>Bacteria</taxon>
        <taxon>Pseudomonadati</taxon>
        <taxon>Pseudomonadota</taxon>
        <taxon>Alphaproteobacteria</taxon>
        <taxon>Sphingomonadales</taxon>
        <taxon>Sphingomonadaceae</taxon>
        <taxon>Sphingomonas</taxon>
    </lineage>
</organism>
<feature type="compositionally biased region" description="Low complexity" evidence="5">
    <location>
        <begin position="28"/>
        <end position="44"/>
    </location>
</feature>
<feature type="region of interest" description="Disordered" evidence="5">
    <location>
        <begin position="28"/>
        <end position="68"/>
    </location>
</feature>
<feature type="domain" description="TonB-dependent receptor plug" evidence="8">
    <location>
        <begin position="105"/>
        <end position="218"/>
    </location>
</feature>
<keyword evidence="10" id="KW-1185">Reference proteome</keyword>
<evidence type="ECO:0000256" key="3">
    <source>
        <dbReference type="ARBA" id="ARBA00023237"/>
    </source>
</evidence>
<evidence type="ECO:0000256" key="4">
    <source>
        <dbReference type="RuleBase" id="RU003357"/>
    </source>
</evidence>
<evidence type="ECO:0000313" key="9">
    <source>
        <dbReference type="EMBL" id="SDF63484.1"/>
    </source>
</evidence>
<dbReference type="Pfam" id="PF00593">
    <property type="entry name" value="TonB_dep_Rec_b-barrel"/>
    <property type="match status" value="1"/>
</dbReference>
<feature type="compositionally biased region" description="Polar residues" evidence="5">
    <location>
        <begin position="45"/>
        <end position="59"/>
    </location>
</feature>
<comment type="subcellular location">
    <subcellularLocation>
        <location evidence="1 4">Cell outer membrane</location>
    </subcellularLocation>
</comment>
<keyword evidence="6" id="KW-0732">Signal</keyword>
<evidence type="ECO:0000256" key="6">
    <source>
        <dbReference type="SAM" id="SignalP"/>
    </source>
</evidence>
<reference evidence="9 10" key="1">
    <citation type="submission" date="2016-10" db="EMBL/GenBank/DDBJ databases">
        <authorList>
            <person name="Varghese N."/>
            <person name="Submissions S."/>
        </authorList>
    </citation>
    <scope>NUCLEOTIDE SEQUENCE [LARGE SCALE GENOMIC DNA]</scope>
    <source>
        <strain evidence="9 10">S7-754</strain>
    </source>
</reference>
<feature type="chain" id="PRO_5043657789" evidence="6">
    <location>
        <begin position="28"/>
        <end position="1177"/>
    </location>
</feature>
<accession>A0A1G7MP77</accession>
<dbReference type="PANTHER" id="PTHR40980:SF3">
    <property type="entry name" value="TONB-DEPENDENT RECEPTOR-LIKE BETA-BARREL DOMAIN-CONTAINING PROTEIN"/>
    <property type="match status" value="1"/>
</dbReference>
<evidence type="ECO:0000313" key="10">
    <source>
        <dbReference type="Proteomes" id="UP000323502"/>
    </source>
</evidence>
<dbReference type="Gene3D" id="2.40.170.20">
    <property type="entry name" value="TonB-dependent receptor, beta-barrel domain"/>
    <property type="match status" value="1"/>
</dbReference>
<dbReference type="InterPro" id="IPR012910">
    <property type="entry name" value="Plug_dom"/>
</dbReference>
<dbReference type="Proteomes" id="UP000323502">
    <property type="component" value="Unassembled WGS sequence"/>
</dbReference>
<keyword evidence="4" id="KW-0798">TonB box</keyword>
<sequence>MKGSHKMTRIAFGASMLALVVAGQAMAQDASAPARDPAAPGSPAQSNAPGQTPQVSGGQADSIAGLPGVDPVATAQAAAEDPEANAADIVVTGYRASLRESITEKRTATVQVDAINAEDIADFPDNNLAESLQRLPGVSIDRDNGEGRSITVRGLGGDFNRTRLNGLEALATAGSNDAGTSPNRSRSFDYSTFASELFSSLKVQKTPSAETDEGSLGATIDLQTGRPFDYRKGAFALSTEGSYQENSGKWSPRLAGLISKNFFDGKMGLLVSAAYSKAENELDQYRRGAGQSDFVYRGSTWAGNENPQRAGFAAPTGTSFGSAITNPDAIAQLTGSNPEAYAKLYPGSPFNTPGRFDNSTVRFPALPAIEQQNVKNERLGLTAAYQWQVGDRTRLSIDGAYSRFKNQSTYYQVSAVGLNRNNTNATYNTAGNTLTPSAARALYPGLCVPNAGSDLVAAQDCGSQNYGSTPAFSTALNQQGQLVGSVLAPSAVTPGAVAAGDPTTSNIFSTNPFNLDPYDYYNNPNSVGYIPSSNRLAFRGSLIGRPSVKIQDVNVNNGNVDYLVATNVDLRSAADRSEYVTKFKQGSMQLEHDFSDNLRAVFIGGMSESTNVTQGLLVEFNRMDSPGRFLYDERGGGGMPVIDFGFDVADPSNWQTVKGFSAIRNYERFVKNTYKQGKVDFDWRANENFNIGFGGNYREYEFQTELFERNNDLINPTLLEAGTNAAAVGQVIQFGQGLKVPEGTASSFYAPSIEAFNNLYDFTCNCVNKWGDWRLTNKRNGGRENFNVLEKDTGFYVQFDWTSELFGRPFRGNAGTRIAITDVTSNGTTPGGRAIRGTNRYTDYLPSLNIVYEPLDDVLVRFGASRVMARPLLGNLSPSITGISVPNTGDITGATLTIGNPKLQPFRSTNLDASLEWYFAPGGLISVAGFSKDISSFPQTISFAAPLSQLVDAATAAAIRAQFTNQFQIDYINNDYVFNARQYRDAPGGYLRGIELSYQQELKFLPWILRNLGVQLNYTYIKSQLSYILDPGTATIPQTTGSAPFLGVSPQAVNGTLSYETSRFRARVSVAYRKGYSTTYPIAAGSCGPGLTNNPANPSVAGTPCDAPLVNDFIFSRDTTNVDASMSYRFTDWFSVTAEGLNLTNQLSERYAYQAQNAVTQYASSGPIYRIGARVRF</sequence>
<feature type="domain" description="TonB-dependent receptor-like beta-barrel" evidence="7">
    <location>
        <begin position="645"/>
        <end position="1143"/>
    </location>
</feature>
<keyword evidence="9" id="KW-0675">Receptor</keyword>
<feature type="signal peptide" evidence="6">
    <location>
        <begin position="1"/>
        <end position="27"/>
    </location>
</feature>
<dbReference type="InterPro" id="IPR010104">
    <property type="entry name" value="TonB_rcpt_bac"/>
</dbReference>
<evidence type="ECO:0000259" key="8">
    <source>
        <dbReference type="Pfam" id="PF07715"/>
    </source>
</evidence>